<feature type="signal peptide" evidence="1">
    <location>
        <begin position="1"/>
        <end position="35"/>
    </location>
</feature>
<dbReference type="OrthoDB" id="1108759at2"/>
<organism evidence="3 4">
    <name type="scientific">Daejeonella lutea</name>
    <dbReference type="NCBI Taxonomy" id="572036"/>
    <lineage>
        <taxon>Bacteria</taxon>
        <taxon>Pseudomonadati</taxon>
        <taxon>Bacteroidota</taxon>
        <taxon>Sphingobacteriia</taxon>
        <taxon>Sphingobacteriales</taxon>
        <taxon>Sphingobacteriaceae</taxon>
        <taxon>Daejeonella</taxon>
    </lineage>
</organism>
<dbReference type="EMBL" id="FUYR01000001">
    <property type="protein sequence ID" value="SKB34636.1"/>
    <property type="molecule type" value="Genomic_DNA"/>
</dbReference>
<dbReference type="InterPro" id="IPR008969">
    <property type="entry name" value="CarboxyPept-like_regulatory"/>
</dbReference>
<reference evidence="4" key="1">
    <citation type="submission" date="2017-02" db="EMBL/GenBank/DDBJ databases">
        <authorList>
            <person name="Varghese N."/>
            <person name="Submissions S."/>
        </authorList>
    </citation>
    <scope>NUCLEOTIDE SEQUENCE [LARGE SCALE GENOMIC DNA]</scope>
    <source>
        <strain evidence="4">DSM 22385</strain>
    </source>
</reference>
<dbReference type="AlphaFoldDB" id="A0A1T5AI53"/>
<feature type="chain" id="PRO_5013227842" evidence="1">
    <location>
        <begin position="36"/>
        <end position="823"/>
    </location>
</feature>
<dbReference type="Pfam" id="PF07715">
    <property type="entry name" value="Plug"/>
    <property type="match status" value="1"/>
</dbReference>
<keyword evidence="3" id="KW-0675">Receptor</keyword>
<dbReference type="InterPro" id="IPR037066">
    <property type="entry name" value="Plug_dom_sf"/>
</dbReference>
<evidence type="ECO:0000256" key="1">
    <source>
        <dbReference type="SAM" id="SignalP"/>
    </source>
</evidence>
<evidence type="ECO:0000259" key="2">
    <source>
        <dbReference type="Pfam" id="PF07715"/>
    </source>
</evidence>
<accession>A0A1T5AI53</accession>
<gene>
    <name evidence="3" type="ORF">SAMN05661099_0752</name>
</gene>
<dbReference type="Gene3D" id="2.170.130.10">
    <property type="entry name" value="TonB-dependent receptor, plug domain"/>
    <property type="match status" value="1"/>
</dbReference>
<sequence length="823" mass="93010">MKRTGNFCHWYFFPTAALCCFLLISTFLWSTVAHAQDVTSIKGIVRSSKGELLSGVTVQVKGSKYITQTDRDGEYLINPVPVNITLSFSRLGYKTLTLDLGLLPMRENVQDVELVPEVQSLDEINITEKFSGSNFKIIEPDKFSAYPSASGSFENLIKNMPGVSANNELSSQYSVRGGNFDENLLYLNDIEIFRPLSVSKGQQESLGFVNPDMATHVKFSAGGFEARYGDKLSSVLDVRYSRPDSLSLEASASLLGSSATLKVPLKNSYILAGVRIKKNQDLLERQNLAGNYSSKFSDYQLLYRQNFTPKLNVSLFGNYNRGELNVVPGQRETEFGTSDEVLKLFVNYDGVETTEFKSAIGAVTFAYNFSNSASIKWISSITGIDEHENTDLLGWYTFDERDGLSPGNGGSLLGRGSQYDFAKNKLNTLIYNTELRSYKQYKKSFLELGIRLQHDQINDDIEEYIGLDSTAYSRPPSANWRYSDVITQQNDVTIRRINGFFQNTVSISPYLTFAVGVRANLNSFTRELLISPRFSLMYYPDNSDGLLLRFSAGSYSQAPYYRELRNFNGSINPNALSQQSYQLLSGIDRKFDGLGTRLKFSSEIYYKFLTRLTPYKTEDLKVRYFADQESKGYAAGVDLSLSGNFAKDLESTFRLSLMKTEEDIKDDWYFITGGSGLPNNIVRPGYLKRPSDQRVNLGILFQDRLLQNPTYKVHLNLLFASALPTGPSGSQRYEDVFKIPPYKRADIGFSKDFADPDSRKILPFIKKYFQSLSAHAEIFNLLNNKNTASYLWLKDVGAVQYAVPNYLTFRKFNFRIIARLKTR</sequence>
<keyword evidence="4" id="KW-1185">Reference proteome</keyword>
<dbReference type="RefSeq" id="WP_079701308.1">
    <property type="nucleotide sequence ID" value="NZ_FUYR01000001.1"/>
</dbReference>
<dbReference type="SUPFAM" id="SSF49464">
    <property type="entry name" value="Carboxypeptidase regulatory domain-like"/>
    <property type="match status" value="1"/>
</dbReference>
<dbReference type="SUPFAM" id="SSF56935">
    <property type="entry name" value="Porins"/>
    <property type="match status" value="1"/>
</dbReference>
<evidence type="ECO:0000313" key="4">
    <source>
        <dbReference type="Proteomes" id="UP000189981"/>
    </source>
</evidence>
<dbReference type="Pfam" id="PF13715">
    <property type="entry name" value="CarbopepD_reg_2"/>
    <property type="match status" value="1"/>
</dbReference>
<evidence type="ECO:0000313" key="3">
    <source>
        <dbReference type="EMBL" id="SKB34636.1"/>
    </source>
</evidence>
<keyword evidence="1" id="KW-0732">Signal</keyword>
<protein>
    <submittedName>
        <fullName evidence="3">Outer membrane receptor proteins, mostly Fe transport</fullName>
    </submittedName>
</protein>
<dbReference type="STRING" id="572036.SAMN05661099_0752"/>
<dbReference type="InterPro" id="IPR012910">
    <property type="entry name" value="Plug_dom"/>
</dbReference>
<dbReference type="Gene3D" id="2.60.40.1120">
    <property type="entry name" value="Carboxypeptidase-like, regulatory domain"/>
    <property type="match status" value="1"/>
</dbReference>
<name>A0A1T5AI53_9SPHI</name>
<feature type="domain" description="TonB-dependent receptor plug" evidence="2">
    <location>
        <begin position="150"/>
        <end position="230"/>
    </location>
</feature>
<dbReference type="Proteomes" id="UP000189981">
    <property type="component" value="Unassembled WGS sequence"/>
</dbReference>
<proteinExistence type="predicted"/>